<evidence type="ECO:0000313" key="1">
    <source>
        <dbReference type="EMBL" id="VDM76953.1"/>
    </source>
</evidence>
<dbReference type="OrthoDB" id="10315784at2759"/>
<dbReference type="EMBL" id="UYYB01098078">
    <property type="protein sequence ID" value="VDM76953.1"/>
    <property type="molecule type" value="Genomic_DNA"/>
</dbReference>
<proteinExistence type="predicted"/>
<protein>
    <submittedName>
        <fullName evidence="1">Uncharacterized protein</fullName>
    </submittedName>
</protein>
<organism evidence="1 2">
    <name type="scientific">Strongylus vulgaris</name>
    <name type="common">Blood worm</name>
    <dbReference type="NCBI Taxonomy" id="40348"/>
    <lineage>
        <taxon>Eukaryota</taxon>
        <taxon>Metazoa</taxon>
        <taxon>Ecdysozoa</taxon>
        <taxon>Nematoda</taxon>
        <taxon>Chromadorea</taxon>
        <taxon>Rhabditida</taxon>
        <taxon>Rhabditina</taxon>
        <taxon>Rhabditomorpha</taxon>
        <taxon>Strongyloidea</taxon>
        <taxon>Strongylidae</taxon>
        <taxon>Strongylus</taxon>
    </lineage>
</organism>
<sequence length="176" mass="19411">MPMATNYLNFLLRYTVVKAIKRCQQDEATSPNASISQPTASSSPVFRIQERPDVKFLPVNEPLYPSQDCDFDVSQLLGSIHSASFKEQADVLLQSGNLSLVTLGDVVANHDCNAEYQELFSNKLKESRIDLAESKALQVAASHLPPSTDPLVRQLTTLVQNQTNIIAGLSFVVRFS</sequence>
<dbReference type="Proteomes" id="UP000270094">
    <property type="component" value="Unassembled WGS sequence"/>
</dbReference>
<accession>A0A3P7J8K2</accession>
<dbReference type="AlphaFoldDB" id="A0A3P7J8K2"/>
<name>A0A3P7J8K2_STRVU</name>
<evidence type="ECO:0000313" key="2">
    <source>
        <dbReference type="Proteomes" id="UP000270094"/>
    </source>
</evidence>
<keyword evidence="2" id="KW-1185">Reference proteome</keyword>
<reference evidence="1 2" key="1">
    <citation type="submission" date="2018-11" db="EMBL/GenBank/DDBJ databases">
        <authorList>
            <consortium name="Pathogen Informatics"/>
        </authorList>
    </citation>
    <scope>NUCLEOTIDE SEQUENCE [LARGE SCALE GENOMIC DNA]</scope>
</reference>
<gene>
    <name evidence="1" type="ORF">SVUK_LOCUS11951</name>
</gene>